<evidence type="ECO:0000313" key="10">
    <source>
        <dbReference type="EMBL" id="QJD85985.1"/>
    </source>
</evidence>
<evidence type="ECO:0000256" key="8">
    <source>
        <dbReference type="SAM" id="Phobius"/>
    </source>
</evidence>
<accession>A0A7Z2ZNM2</accession>
<dbReference type="AlphaFoldDB" id="A0A7Z2ZNM2"/>
<feature type="transmembrane region" description="Helical" evidence="8">
    <location>
        <begin position="168"/>
        <end position="191"/>
    </location>
</feature>
<dbReference type="Proteomes" id="UP000502248">
    <property type="component" value="Chromosome"/>
</dbReference>
<evidence type="ECO:0000256" key="2">
    <source>
        <dbReference type="ARBA" id="ARBA00022475"/>
    </source>
</evidence>
<feature type="transmembrane region" description="Helical" evidence="8">
    <location>
        <begin position="79"/>
        <end position="101"/>
    </location>
</feature>
<dbReference type="InterPro" id="IPR043760">
    <property type="entry name" value="PycTM_dom"/>
</dbReference>
<dbReference type="RefSeq" id="WP_169282237.1">
    <property type="nucleotide sequence ID" value="NZ_CP051680.1"/>
</dbReference>
<keyword evidence="6" id="KW-0051">Antiviral defense</keyword>
<feature type="transmembrane region" description="Helical" evidence="8">
    <location>
        <begin position="42"/>
        <end position="59"/>
    </location>
</feature>
<comment type="subcellular location">
    <subcellularLocation>
        <location evidence="1">Cell membrane</location>
    </subcellularLocation>
</comment>
<dbReference type="EMBL" id="CP051680">
    <property type="protein sequence ID" value="QJD85985.1"/>
    <property type="molecule type" value="Genomic_DNA"/>
</dbReference>
<keyword evidence="5 8" id="KW-1133">Transmembrane helix</keyword>
<evidence type="ECO:0000256" key="3">
    <source>
        <dbReference type="ARBA" id="ARBA00022692"/>
    </source>
</evidence>
<keyword evidence="7 8" id="KW-0472">Membrane</keyword>
<feature type="domain" description="Pycsar effector protein" evidence="9">
    <location>
        <begin position="27"/>
        <end position="188"/>
    </location>
</feature>
<organism evidence="10 11">
    <name type="scientific">Cohnella herbarum</name>
    <dbReference type="NCBI Taxonomy" id="2728023"/>
    <lineage>
        <taxon>Bacteria</taxon>
        <taxon>Bacillati</taxon>
        <taxon>Bacillota</taxon>
        <taxon>Bacilli</taxon>
        <taxon>Bacillales</taxon>
        <taxon>Paenibacillaceae</taxon>
        <taxon>Cohnella</taxon>
    </lineage>
</organism>
<evidence type="ECO:0000256" key="4">
    <source>
        <dbReference type="ARBA" id="ARBA00022741"/>
    </source>
</evidence>
<evidence type="ECO:0000256" key="7">
    <source>
        <dbReference type="ARBA" id="ARBA00023136"/>
    </source>
</evidence>
<keyword evidence="4" id="KW-0547">Nucleotide-binding</keyword>
<protein>
    <recommendedName>
        <fullName evidence="9">Pycsar effector protein domain-containing protein</fullName>
    </recommendedName>
</protein>
<evidence type="ECO:0000259" key="9">
    <source>
        <dbReference type="Pfam" id="PF18967"/>
    </source>
</evidence>
<evidence type="ECO:0000256" key="5">
    <source>
        <dbReference type="ARBA" id="ARBA00022989"/>
    </source>
</evidence>
<dbReference type="KEGG" id="cheb:HH215_24285"/>
<keyword evidence="2" id="KW-1003">Cell membrane</keyword>
<proteinExistence type="predicted"/>
<dbReference type="Pfam" id="PF18967">
    <property type="entry name" value="PycTM"/>
    <property type="match status" value="1"/>
</dbReference>
<sequence>MSNSSSDDTQQIYETDKTKQIQFAMDSFKNIQELIRFIDQKAAAVLVVYGFIITAYIEFSKTQSFINPFKLSLVPGIGSSLIFVFGVLTLGNIVRQIYFIIVKILKPRLAMNYKEDEHSVFYFEHISSIRKNVLNSRLKSISEDQIIEEIAGQIHEVAKIMTIKTHRLGYVFNGLLYTVGFLTVYIILIQIL</sequence>
<name>A0A7Z2ZNM2_9BACL</name>
<reference evidence="10 11" key="1">
    <citation type="submission" date="2020-04" db="EMBL/GenBank/DDBJ databases">
        <title>Genome sequencing of novel species.</title>
        <authorList>
            <person name="Heo J."/>
            <person name="Kim S.-J."/>
            <person name="Kim J.-S."/>
            <person name="Hong S.-B."/>
            <person name="Kwon S.-W."/>
        </authorList>
    </citation>
    <scope>NUCLEOTIDE SEQUENCE [LARGE SCALE GENOMIC DNA]</scope>
    <source>
        <strain evidence="10 11">MFER-1</strain>
    </source>
</reference>
<keyword evidence="3 8" id="KW-0812">Transmembrane</keyword>
<evidence type="ECO:0000313" key="11">
    <source>
        <dbReference type="Proteomes" id="UP000502248"/>
    </source>
</evidence>
<evidence type="ECO:0000256" key="1">
    <source>
        <dbReference type="ARBA" id="ARBA00004236"/>
    </source>
</evidence>
<keyword evidence="11" id="KW-1185">Reference proteome</keyword>
<gene>
    <name evidence="10" type="ORF">HH215_24285</name>
</gene>
<evidence type="ECO:0000256" key="6">
    <source>
        <dbReference type="ARBA" id="ARBA00023118"/>
    </source>
</evidence>